<feature type="domain" description="NUP160 middle TPR" evidence="7">
    <location>
        <begin position="843"/>
        <end position="1107"/>
    </location>
</feature>
<accession>A0AA89C094</accession>
<dbReference type="InterPro" id="IPR056535">
    <property type="entry name" value="TPR_NUP160_M"/>
</dbReference>
<evidence type="ECO:0000259" key="4">
    <source>
        <dbReference type="Pfam" id="PF11715"/>
    </source>
</evidence>
<dbReference type="InterPro" id="IPR021717">
    <property type="entry name" value="Nucleoporin_Nup160"/>
</dbReference>
<keyword evidence="9" id="KW-1185">Reference proteome</keyword>
<feature type="domain" description="Nucleoporin Nup120/160 beta-propeller" evidence="4">
    <location>
        <begin position="70"/>
        <end position="552"/>
    </location>
</feature>
<dbReference type="GO" id="GO:0017056">
    <property type="term" value="F:structural constituent of nuclear pore"/>
    <property type="evidence" value="ECO:0007669"/>
    <property type="project" value="TreeGrafter"/>
</dbReference>
<evidence type="ECO:0008006" key="10">
    <source>
        <dbReference type="Google" id="ProtNLM"/>
    </source>
</evidence>
<evidence type="ECO:0000256" key="3">
    <source>
        <dbReference type="ARBA" id="ARBA00023242"/>
    </source>
</evidence>
<name>A0AA89C094_PINIB</name>
<feature type="domain" description="NUP160 C-terminal TPR" evidence="6">
    <location>
        <begin position="1157"/>
        <end position="1420"/>
    </location>
</feature>
<dbReference type="Pfam" id="PF23354">
    <property type="entry name" value="TPR_NUP160_120_M"/>
    <property type="match status" value="1"/>
</dbReference>
<evidence type="ECO:0000256" key="2">
    <source>
        <dbReference type="ARBA" id="ARBA00022448"/>
    </source>
</evidence>
<dbReference type="InterPro" id="IPR056536">
    <property type="entry name" value="TPR_NUP160_C"/>
</dbReference>
<dbReference type="Pfam" id="PF11715">
    <property type="entry name" value="Beta-prop_Nup120_160"/>
    <property type="match status" value="1"/>
</dbReference>
<dbReference type="Proteomes" id="UP001186944">
    <property type="component" value="Unassembled WGS sequence"/>
</dbReference>
<dbReference type="PANTHER" id="PTHR21286">
    <property type="entry name" value="NUCLEAR PORE COMPLEX PROTEIN NUP160"/>
    <property type="match status" value="1"/>
</dbReference>
<evidence type="ECO:0000313" key="8">
    <source>
        <dbReference type="EMBL" id="KAK3101041.1"/>
    </source>
</evidence>
<dbReference type="Pfam" id="PF23345">
    <property type="entry name" value="NUP160_helical"/>
    <property type="match status" value="1"/>
</dbReference>
<dbReference type="InterPro" id="IPR056547">
    <property type="entry name" value="NUP160_helical"/>
</dbReference>
<organism evidence="8 9">
    <name type="scientific">Pinctada imbricata</name>
    <name type="common">Atlantic pearl-oyster</name>
    <name type="synonym">Pinctada martensii</name>
    <dbReference type="NCBI Taxonomy" id="66713"/>
    <lineage>
        <taxon>Eukaryota</taxon>
        <taxon>Metazoa</taxon>
        <taxon>Spiralia</taxon>
        <taxon>Lophotrochozoa</taxon>
        <taxon>Mollusca</taxon>
        <taxon>Bivalvia</taxon>
        <taxon>Autobranchia</taxon>
        <taxon>Pteriomorphia</taxon>
        <taxon>Pterioida</taxon>
        <taxon>Pterioidea</taxon>
        <taxon>Pteriidae</taxon>
        <taxon>Pinctada</taxon>
    </lineage>
</organism>
<comment type="caution">
    <text evidence="8">The sequence shown here is derived from an EMBL/GenBank/DDBJ whole genome shotgun (WGS) entry which is preliminary data.</text>
</comment>
<protein>
    <recommendedName>
        <fullName evidence="10">Nuclear pore complex protein Nup160 homolog</fullName>
    </recommendedName>
</protein>
<gene>
    <name evidence="8" type="ORF">FSP39_000503</name>
</gene>
<keyword evidence="2" id="KW-0813">Transport</keyword>
<evidence type="ECO:0000256" key="1">
    <source>
        <dbReference type="ARBA" id="ARBA00004123"/>
    </source>
</evidence>
<dbReference type="GO" id="GO:0005643">
    <property type="term" value="C:nuclear pore"/>
    <property type="evidence" value="ECO:0007669"/>
    <property type="project" value="TreeGrafter"/>
</dbReference>
<sequence>MNTAVRIAKPRTAIYWYRNKTAQPYMVYIKDEFMIERASASTLQDIKVPDLFGGYTYQGSSSPNTVTSNRFIYWRTNNDTLELIEESLDYDLVGHQVRLRFQDTQILGGVSIHESHNAVIILLVTVASVHRLIFPHPHKLQKSDEGYQSTNKPVPSIFYDASLVTVTDPQNMHLLNHSGSLMTHLHSAATYLDHDGSALFTFCCNQGSIQQVKMPPLGTMGVVQQNELTQSSMMQKLWSGLVPAVIRGGQECIEAATSVVISPWRGQSYMFAVCRDHKLRIWTTKTQECVCVYNLLECCNTLKNAPPVIGSGHSIKRVLSGDVTSSCMLCVWLNFPNRNEFVMLQPQDDSSGIRPCHVATVSGTNDDLVDFCATEQSLWTLRKNKAGESVISVYNRSKCDVPNSWTEVILHPAESSDIYIAHNMDPREVYIKRIFEPGRFSLQDIQKALNVYRRSLDSSAAPDSMVQIESLTEEVTQAVEDAIRTAAVANEIEEAEYCQFQLDQWARFYSCCVQYHEVSTEMKGIFTDPVTDLVCIIKKGCISFVRPCDNIEEVHYGTGRWSSCDIDNSLKRDVATLCMCLALISDGITVEMATQFEQQLFFKEPPHEIARQKHNEIFLNSSLTDGGMSTLGPLVQTIHDIVGALQVVLQNLDLSHLLGYITEDTEIPDMSMPSLCHLMSGVRGMQILTSTVKQITETGLLVARDLLILQIAIISLGENDGVSPDQAEEIHRELIPQTCELVHVYMLMKWITNQIAVPVQNSSIETNIRQMASLEITNTQDLQEKQRLGLIHNQRVTVSTLFAMRIGGNQTRSMLANNRTILTEPYWNTAVLSFAKLLVSLIWPMGENMLFPDFLVSCCQYLPLQQYVYRTHGWCSVNVASRRFMLGMAYLHFDEPQKAAECFDQAKEGLRNDVYLRQKVLQSEVNDIRKLEILFYLKVIKQFEEFDYADEVVMLSKTAISIASPDEENLPTLWSKLFKYQLQLGHNEEAYGAMICNPDPTRKKDCLRQLLVTLCERGDLRTIKSFNYIDMEDDVVSILENRARSVDIATQNYYHLLYAFHVSRNNFSRAGAMMYEHGMRLGMELGGHQGLQRQAQCYLAALNALRIADVNYAWIINPRSAIEQRLQLSHLSSQSKRDVGGETKKTTRANKREVLNITDIEKELILVNARLKLLQIDNSQTVPSGPTPNPDEMVGLLVNSGMYDQAILVCKSFGLKLSPVFESLALRCVNLAKGSINNSVADSALLSQAWDWLQENAVTLPSITESSATDTAWALLQHYLEMNEDSTAQYHRCVVIKLLSHGFPIPSWLVNSYKGLNWAELLRLLSDFDLLEDAVLLTMEYVDAVMATFTGQESPVFKLKPCLERTTECVWLPYTCIDQLRYALKSHHRDPLYGQLHEDLENKLLSYGRCVQNLSDQIVDILYQRGHAGH</sequence>
<reference evidence="8" key="1">
    <citation type="submission" date="2019-08" db="EMBL/GenBank/DDBJ databases">
        <title>The improved chromosome-level genome for the pearl oyster Pinctada fucata martensii using PacBio sequencing and Hi-C.</title>
        <authorList>
            <person name="Zheng Z."/>
        </authorList>
    </citation>
    <scope>NUCLEOTIDE SEQUENCE</scope>
    <source>
        <strain evidence="8">ZZ-2019</strain>
        <tissue evidence="8">Adductor muscle</tissue>
    </source>
</reference>
<comment type="subcellular location">
    <subcellularLocation>
        <location evidence="1">Nucleus</location>
    </subcellularLocation>
</comment>
<dbReference type="EMBL" id="VSWD01000005">
    <property type="protein sequence ID" value="KAK3101041.1"/>
    <property type="molecule type" value="Genomic_DNA"/>
</dbReference>
<proteinExistence type="predicted"/>
<dbReference type="PANTHER" id="PTHR21286:SF0">
    <property type="entry name" value="NUCLEAR PORE COMPLEX PROTEIN NUP160"/>
    <property type="match status" value="1"/>
</dbReference>
<evidence type="ECO:0000259" key="7">
    <source>
        <dbReference type="Pfam" id="PF23354"/>
    </source>
</evidence>
<evidence type="ECO:0000259" key="5">
    <source>
        <dbReference type="Pfam" id="PF23345"/>
    </source>
</evidence>
<dbReference type="Pfam" id="PF23347">
    <property type="entry name" value="TPR_Nup160_C"/>
    <property type="match status" value="1"/>
</dbReference>
<dbReference type="InterPro" id="IPR059141">
    <property type="entry name" value="Beta-prop_Nup120_160"/>
</dbReference>
<feature type="domain" description="NUP160 helical" evidence="5">
    <location>
        <begin position="567"/>
        <end position="802"/>
    </location>
</feature>
<evidence type="ECO:0000259" key="6">
    <source>
        <dbReference type="Pfam" id="PF23347"/>
    </source>
</evidence>
<keyword evidence="3" id="KW-0539">Nucleus</keyword>
<evidence type="ECO:0000313" key="9">
    <source>
        <dbReference type="Proteomes" id="UP001186944"/>
    </source>
</evidence>